<evidence type="ECO:0000313" key="2">
    <source>
        <dbReference type="EMBL" id="NDV01351.1"/>
    </source>
</evidence>
<gene>
    <name evidence="2" type="ORF">GZA08_10280</name>
</gene>
<protein>
    <submittedName>
        <fullName evidence="2">Glycosyltransferase family 2 protein</fullName>
    </submittedName>
</protein>
<organism evidence="2 3">
    <name type="scientific">Pseudoroseicyclus tamaricis</name>
    <dbReference type="NCBI Taxonomy" id="2705421"/>
    <lineage>
        <taxon>Bacteria</taxon>
        <taxon>Pseudomonadati</taxon>
        <taxon>Pseudomonadota</taxon>
        <taxon>Alphaproteobacteria</taxon>
        <taxon>Rhodobacterales</taxon>
        <taxon>Paracoccaceae</taxon>
        <taxon>Pseudoroseicyclus</taxon>
    </lineage>
</organism>
<dbReference type="PANTHER" id="PTHR43685:SF2">
    <property type="entry name" value="GLYCOSYLTRANSFERASE 2-LIKE DOMAIN-CONTAINING PROTEIN"/>
    <property type="match status" value="1"/>
</dbReference>
<comment type="caution">
    <text evidence="2">The sequence shown here is derived from an EMBL/GenBank/DDBJ whole genome shotgun (WGS) entry which is preliminary data.</text>
</comment>
<dbReference type="RefSeq" id="WP_163893067.1">
    <property type="nucleotide sequence ID" value="NZ_JAAFYS010000002.1"/>
</dbReference>
<dbReference type="PANTHER" id="PTHR43685">
    <property type="entry name" value="GLYCOSYLTRANSFERASE"/>
    <property type="match status" value="1"/>
</dbReference>
<feature type="domain" description="Glycosyltransferase 2-like" evidence="1">
    <location>
        <begin position="4"/>
        <end position="126"/>
    </location>
</feature>
<evidence type="ECO:0000313" key="3">
    <source>
        <dbReference type="Proteomes" id="UP000474757"/>
    </source>
</evidence>
<dbReference type="CDD" id="cd00761">
    <property type="entry name" value="Glyco_tranf_GTA_type"/>
    <property type="match status" value="1"/>
</dbReference>
<dbReference type="GO" id="GO:0016740">
    <property type="term" value="F:transferase activity"/>
    <property type="evidence" value="ECO:0007669"/>
    <property type="project" value="UniProtKB-KW"/>
</dbReference>
<dbReference type="Proteomes" id="UP000474757">
    <property type="component" value="Unassembled WGS sequence"/>
</dbReference>
<name>A0A6B2JIW8_9RHOB</name>
<dbReference type="Gene3D" id="3.90.550.10">
    <property type="entry name" value="Spore Coat Polysaccharide Biosynthesis Protein SpsA, Chain A"/>
    <property type="match status" value="1"/>
</dbReference>
<keyword evidence="3" id="KW-1185">Reference proteome</keyword>
<evidence type="ECO:0000259" key="1">
    <source>
        <dbReference type="Pfam" id="PF00535"/>
    </source>
</evidence>
<keyword evidence="2" id="KW-0808">Transferase</keyword>
<sequence>MIAVVIPFYQTEQRILLRALASIAGQTFSDGFGPAPQITVVIVDDSSPLPAKQELESYDPPSGLTLHLIEQPNGGPGGARNTGLDWIAREGRFDIVAFLDSDDEWTPTHLQDALTSLDRGADFYFCDNSRAGFFERYSSEVPVLDDGGQTLARQAAWVDEDGPVMGFAPGALTVYFLDRYMCQTSTVVVRASTVEKIRFDPDLRAACEDWLFWVELVLSGARVAISWRCNVVAGRGVNIFFQSFDWSSPATLRRMASQYLFARKLKRLVTDKPWLGAVEAKCEHYGRAYSYLLARNLLRGRFASASAFQKVSRLDPTFPARMPVYLAKVLLDRRPDSRLW</sequence>
<dbReference type="InterPro" id="IPR029044">
    <property type="entry name" value="Nucleotide-diphossugar_trans"/>
</dbReference>
<reference evidence="2 3" key="1">
    <citation type="submission" date="2020-02" db="EMBL/GenBank/DDBJ databases">
        <title>Pseudoroseicyclus tamarix, sp. nov., isolated from offshore sediment of a Tamarix chinensis forest.</title>
        <authorList>
            <person name="Gai Y."/>
        </authorList>
    </citation>
    <scope>NUCLEOTIDE SEQUENCE [LARGE SCALE GENOMIC DNA]</scope>
    <source>
        <strain evidence="2 3">CLL3-39</strain>
    </source>
</reference>
<dbReference type="Pfam" id="PF00535">
    <property type="entry name" value="Glycos_transf_2"/>
    <property type="match status" value="1"/>
</dbReference>
<dbReference type="AlphaFoldDB" id="A0A6B2JIW8"/>
<dbReference type="SUPFAM" id="SSF53448">
    <property type="entry name" value="Nucleotide-diphospho-sugar transferases"/>
    <property type="match status" value="1"/>
</dbReference>
<dbReference type="InterPro" id="IPR050834">
    <property type="entry name" value="Glycosyltransf_2"/>
</dbReference>
<proteinExistence type="predicted"/>
<accession>A0A6B2JIW8</accession>
<dbReference type="EMBL" id="JAAGAB010000002">
    <property type="protein sequence ID" value="NDV01351.1"/>
    <property type="molecule type" value="Genomic_DNA"/>
</dbReference>
<dbReference type="InterPro" id="IPR001173">
    <property type="entry name" value="Glyco_trans_2-like"/>
</dbReference>